<keyword evidence="4 5" id="KW-0472">Membrane</keyword>
<keyword evidence="8" id="KW-1185">Reference proteome</keyword>
<feature type="transmembrane region" description="Helical" evidence="5">
    <location>
        <begin position="406"/>
        <end position="429"/>
    </location>
</feature>
<evidence type="ECO:0000256" key="1">
    <source>
        <dbReference type="ARBA" id="ARBA00004141"/>
    </source>
</evidence>
<feature type="transmembrane region" description="Helical" evidence="5">
    <location>
        <begin position="118"/>
        <end position="137"/>
    </location>
</feature>
<evidence type="ECO:0000313" key="8">
    <source>
        <dbReference type="Proteomes" id="UP000275385"/>
    </source>
</evidence>
<dbReference type="PANTHER" id="PTHR23502:SF163">
    <property type="entry name" value="MAJOR FACILITATOR SUPERFAMILY (MFS) PROFILE DOMAIN-CONTAINING PROTEIN"/>
    <property type="match status" value="1"/>
</dbReference>
<accession>A0A420YE03</accession>
<protein>
    <recommendedName>
        <fullName evidence="6">Major facilitator superfamily (MFS) profile domain-containing protein</fullName>
    </recommendedName>
</protein>
<dbReference type="EMBL" id="QVQW01000016">
    <property type="protein sequence ID" value="RKU46118.1"/>
    <property type="molecule type" value="Genomic_DNA"/>
</dbReference>
<keyword evidence="2 5" id="KW-0812">Transmembrane</keyword>
<dbReference type="InterPro" id="IPR036259">
    <property type="entry name" value="MFS_trans_sf"/>
</dbReference>
<reference evidence="7 8" key="1">
    <citation type="submission" date="2018-08" db="EMBL/GenBank/DDBJ databases">
        <title>Draft genome of the lignicolous fungus Coniochaeta pulveracea.</title>
        <authorList>
            <person name="Borstlap C.J."/>
            <person name="De Witt R.N."/>
            <person name="Botha A."/>
            <person name="Volschenk H."/>
        </authorList>
    </citation>
    <scope>NUCLEOTIDE SEQUENCE [LARGE SCALE GENOMIC DNA]</scope>
    <source>
        <strain evidence="7 8">CAB683</strain>
    </source>
</reference>
<dbReference type="PANTHER" id="PTHR23502">
    <property type="entry name" value="MAJOR FACILITATOR SUPERFAMILY"/>
    <property type="match status" value="1"/>
</dbReference>
<proteinExistence type="predicted"/>
<evidence type="ECO:0000259" key="6">
    <source>
        <dbReference type="PROSITE" id="PS50850"/>
    </source>
</evidence>
<gene>
    <name evidence="7" type="ORF">DL546_006754</name>
</gene>
<dbReference type="GO" id="GO:0022857">
    <property type="term" value="F:transmembrane transporter activity"/>
    <property type="evidence" value="ECO:0007669"/>
    <property type="project" value="InterPro"/>
</dbReference>
<feature type="transmembrane region" description="Helical" evidence="5">
    <location>
        <begin position="307"/>
        <end position="330"/>
    </location>
</feature>
<name>A0A420YE03_9PEZI</name>
<dbReference type="Pfam" id="PF07690">
    <property type="entry name" value="MFS_1"/>
    <property type="match status" value="1"/>
</dbReference>
<comment type="subcellular location">
    <subcellularLocation>
        <location evidence="1">Membrane</location>
        <topology evidence="1">Multi-pass membrane protein</topology>
    </subcellularLocation>
</comment>
<feature type="transmembrane region" description="Helical" evidence="5">
    <location>
        <begin position="231"/>
        <end position="253"/>
    </location>
</feature>
<feature type="transmembrane region" description="Helical" evidence="5">
    <location>
        <begin position="77"/>
        <end position="98"/>
    </location>
</feature>
<feature type="transmembrane region" description="Helical" evidence="5">
    <location>
        <begin position="441"/>
        <end position="461"/>
    </location>
</feature>
<evidence type="ECO:0000256" key="5">
    <source>
        <dbReference type="SAM" id="Phobius"/>
    </source>
</evidence>
<dbReference type="SUPFAM" id="SSF103473">
    <property type="entry name" value="MFS general substrate transporter"/>
    <property type="match status" value="1"/>
</dbReference>
<feature type="transmembrane region" description="Helical" evidence="5">
    <location>
        <begin position="144"/>
        <end position="165"/>
    </location>
</feature>
<dbReference type="PROSITE" id="PS50850">
    <property type="entry name" value="MFS"/>
    <property type="match status" value="1"/>
</dbReference>
<feature type="transmembrane region" description="Helical" evidence="5">
    <location>
        <begin position="342"/>
        <end position="365"/>
    </location>
</feature>
<feature type="transmembrane region" description="Helical" evidence="5">
    <location>
        <begin position="372"/>
        <end position="394"/>
    </location>
</feature>
<dbReference type="OrthoDB" id="5296287at2759"/>
<evidence type="ECO:0000313" key="7">
    <source>
        <dbReference type="EMBL" id="RKU46118.1"/>
    </source>
</evidence>
<comment type="caution">
    <text evidence="7">The sequence shown here is derived from an EMBL/GenBank/DDBJ whole genome shotgun (WGS) entry which is preliminary data.</text>
</comment>
<sequence>MSFLNESLTYPVPNISTAEPHELPCKDPIAATATEDEKLTEQPSDSASGDSRANVILVDFAENDPKNPLNWSRAHRWLIVFAVSWMGFVSVFSTMTIVPTAPQILREFHSHNKLDQTLLVTIWELGEGIGPFFIAPLSERFGRLPVFHVGNLLALCCLVATALSVNMHMLIAFRFLTGCCLSILTLGPAIVGDLFQMDQTGRSMALVMGTQMIADFISPIAGAYIADRLGWRWSIWLAAIVLGFFSLVLLAVLRETYAVVILRQRAEQLQEESVGDRRYRSKHQARVDAATVLESVLKPMHILSQSLILMLIMSYMAITYALISLMLATLTPTMESTYPGVFSGGSVGLTFLSFAIGNTIALVFYSLTSDRYVQFVVPLIGTAAAGFSLTISALPVETYVVDVYEIHGASGIAAGVILRAFAGAFLPLIGPPLYQSIGLGWGNTVLACIAAVFIPWLGLLMRYGDWFRSKERFGESGR</sequence>
<dbReference type="InterPro" id="IPR020846">
    <property type="entry name" value="MFS_dom"/>
</dbReference>
<dbReference type="AlphaFoldDB" id="A0A420YE03"/>
<evidence type="ECO:0000256" key="4">
    <source>
        <dbReference type="ARBA" id="ARBA00023136"/>
    </source>
</evidence>
<dbReference type="Proteomes" id="UP000275385">
    <property type="component" value="Unassembled WGS sequence"/>
</dbReference>
<dbReference type="STRING" id="177199.A0A420YE03"/>
<dbReference type="Gene3D" id="1.20.1250.20">
    <property type="entry name" value="MFS general substrate transporter like domains"/>
    <property type="match status" value="1"/>
</dbReference>
<evidence type="ECO:0000256" key="2">
    <source>
        <dbReference type="ARBA" id="ARBA00022692"/>
    </source>
</evidence>
<feature type="transmembrane region" description="Helical" evidence="5">
    <location>
        <begin position="171"/>
        <end position="192"/>
    </location>
</feature>
<dbReference type="GO" id="GO:0016020">
    <property type="term" value="C:membrane"/>
    <property type="evidence" value="ECO:0007669"/>
    <property type="project" value="UniProtKB-SubCell"/>
</dbReference>
<evidence type="ECO:0000256" key="3">
    <source>
        <dbReference type="ARBA" id="ARBA00022989"/>
    </source>
</evidence>
<organism evidence="7 8">
    <name type="scientific">Coniochaeta pulveracea</name>
    <dbReference type="NCBI Taxonomy" id="177199"/>
    <lineage>
        <taxon>Eukaryota</taxon>
        <taxon>Fungi</taxon>
        <taxon>Dikarya</taxon>
        <taxon>Ascomycota</taxon>
        <taxon>Pezizomycotina</taxon>
        <taxon>Sordariomycetes</taxon>
        <taxon>Sordariomycetidae</taxon>
        <taxon>Coniochaetales</taxon>
        <taxon>Coniochaetaceae</taxon>
        <taxon>Coniochaeta</taxon>
    </lineage>
</organism>
<feature type="transmembrane region" description="Helical" evidence="5">
    <location>
        <begin position="204"/>
        <end position="225"/>
    </location>
</feature>
<dbReference type="InterPro" id="IPR011701">
    <property type="entry name" value="MFS"/>
</dbReference>
<feature type="domain" description="Major facilitator superfamily (MFS) profile" evidence="6">
    <location>
        <begin position="79"/>
        <end position="478"/>
    </location>
</feature>
<keyword evidence="3 5" id="KW-1133">Transmembrane helix</keyword>